<sequence>MSDVSPQTRAEIDGVGRAAMRRIDPGTRAMVVAVGVVAAVASLLLPWVAGAPGWQVMATDAGGPFPTFFSYTMTTFAIVVSVAALLTRLWVLAWLAAFGSGITSVTGMWAIWSLQTGAAPGPGIGLVLGVLAVVVLTFVWAGAALART</sequence>
<dbReference type="OrthoDB" id="4773013at2"/>
<evidence type="ECO:0000256" key="1">
    <source>
        <dbReference type="SAM" id="Phobius"/>
    </source>
</evidence>
<accession>A0A1Y2MNK8</accession>
<dbReference type="AlphaFoldDB" id="A0A1Y2MNK8"/>
<organism evidence="2 3">
    <name type="scientific">Pseudonocardia autotrophica</name>
    <name type="common">Amycolata autotrophica</name>
    <name type="synonym">Nocardia autotrophica</name>
    <dbReference type="NCBI Taxonomy" id="2074"/>
    <lineage>
        <taxon>Bacteria</taxon>
        <taxon>Bacillati</taxon>
        <taxon>Actinomycetota</taxon>
        <taxon>Actinomycetes</taxon>
        <taxon>Pseudonocardiales</taxon>
        <taxon>Pseudonocardiaceae</taxon>
        <taxon>Pseudonocardia</taxon>
    </lineage>
</organism>
<feature type="transmembrane region" description="Helical" evidence="1">
    <location>
        <begin position="29"/>
        <end position="48"/>
    </location>
</feature>
<dbReference type="RefSeq" id="WP_085915255.1">
    <property type="nucleotide sequence ID" value="NZ_AP018920.1"/>
</dbReference>
<name>A0A1Y2MNK8_PSEAH</name>
<feature type="transmembrane region" description="Helical" evidence="1">
    <location>
        <begin position="91"/>
        <end position="112"/>
    </location>
</feature>
<gene>
    <name evidence="2" type="ORF">BG845_05106</name>
</gene>
<dbReference type="STRING" id="2074.BG845_05106"/>
<keyword evidence="1" id="KW-0812">Transmembrane</keyword>
<feature type="transmembrane region" description="Helical" evidence="1">
    <location>
        <begin position="68"/>
        <end position="86"/>
    </location>
</feature>
<proteinExistence type="predicted"/>
<keyword evidence="3" id="KW-1185">Reference proteome</keyword>
<dbReference type="Proteomes" id="UP000194360">
    <property type="component" value="Unassembled WGS sequence"/>
</dbReference>
<evidence type="ECO:0000313" key="2">
    <source>
        <dbReference type="EMBL" id="OSY36834.1"/>
    </source>
</evidence>
<dbReference type="EMBL" id="MIGB01000035">
    <property type="protein sequence ID" value="OSY36834.1"/>
    <property type="molecule type" value="Genomic_DNA"/>
</dbReference>
<keyword evidence="1" id="KW-0472">Membrane</keyword>
<feature type="transmembrane region" description="Helical" evidence="1">
    <location>
        <begin position="124"/>
        <end position="146"/>
    </location>
</feature>
<keyword evidence="1" id="KW-1133">Transmembrane helix</keyword>
<comment type="caution">
    <text evidence="2">The sequence shown here is derived from an EMBL/GenBank/DDBJ whole genome shotgun (WGS) entry which is preliminary data.</text>
</comment>
<evidence type="ECO:0000313" key="3">
    <source>
        <dbReference type="Proteomes" id="UP000194360"/>
    </source>
</evidence>
<protein>
    <submittedName>
        <fullName evidence="2">Uncharacterized protein</fullName>
    </submittedName>
</protein>
<reference evidence="2 3" key="1">
    <citation type="submission" date="2016-09" db="EMBL/GenBank/DDBJ databases">
        <title>Pseudonocardia autotrophica DSM535, a candidate organism with high potential of specific P450 cytochromes.</title>
        <authorList>
            <person name="Grumaz C."/>
            <person name="Vainshtein Y."/>
            <person name="Kirstahler P."/>
            <person name="Sohn K."/>
        </authorList>
    </citation>
    <scope>NUCLEOTIDE SEQUENCE [LARGE SCALE GENOMIC DNA]</scope>
    <source>
        <strain evidence="2 3">DSM 535</strain>
    </source>
</reference>